<protein>
    <submittedName>
        <fullName evidence="2">Uncharacterized protein</fullName>
    </submittedName>
</protein>
<organism evidence="2 3">
    <name type="scientific">Thermoflexibacter ruber</name>
    <dbReference type="NCBI Taxonomy" id="1003"/>
    <lineage>
        <taxon>Bacteria</taxon>
        <taxon>Pseudomonadati</taxon>
        <taxon>Bacteroidota</taxon>
        <taxon>Cytophagia</taxon>
        <taxon>Cytophagales</taxon>
        <taxon>Thermoflexibacteraceae</taxon>
        <taxon>Thermoflexibacter</taxon>
    </lineage>
</organism>
<dbReference type="Proteomes" id="UP000199513">
    <property type="component" value="Unassembled WGS sequence"/>
</dbReference>
<evidence type="ECO:0000313" key="3">
    <source>
        <dbReference type="Proteomes" id="UP000199513"/>
    </source>
</evidence>
<accession>A0A1I2IWB5</accession>
<dbReference type="STRING" id="1003.SAMN04488541_10382"/>
<reference evidence="2 3" key="1">
    <citation type="submission" date="2016-10" db="EMBL/GenBank/DDBJ databases">
        <authorList>
            <person name="de Groot N.N."/>
        </authorList>
    </citation>
    <scope>NUCLEOTIDE SEQUENCE [LARGE SCALE GENOMIC DNA]</scope>
    <source>
        <strain>GEY</strain>
        <strain evidence="3">DSM 9560</strain>
    </source>
</reference>
<keyword evidence="1" id="KW-0472">Membrane</keyword>
<name>A0A1I2IWB5_9BACT</name>
<dbReference type="EMBL" id="FONY01000038">
    <property type="protein sequence ID" value="SFF46695.1"/>
    <property type="molecule type" value="Genomic_DNA"/>
</dbReference>
<keyword evidence="1" id="KW-0812">Transmembrane</keyword>
<evidence type="ECO:0000256" key="1">
    <source>
        <dbReference type="SAM" id="Phobius"/>
    </source>
</evidence>
<dbReference type="AlphaFoldDB" id="A0A1I2IWB5"/>
<proteinExistence type="predicted"/>
<gene>
    <name evidence="2" type="ORF">SAMN04488541_10382</name>
</gene>
<sequence length="63" mass="6580">MKNLSLNEMEQIQGGAPEFWDWAVGAHCGAAVLFAAFPATAPLAFLNAGACFIGVMGYVTGNM</sequence>
<keyword evidence="1" id="KW-1133">Transmembrane helix</keyword>
<feature type="transmembrane region" description="Helical" evidence="1">
    <location>
        <begin position="43"/>
        <end position="61"/>
    </location>
</feature>
<evidence type="ECO:0000313" key="2">
    <source>
        <dbReference type="EMBL" id="SFF46695.1"/>
    </source>
</evidence>
<dbReference type="RefSeq" id="WP_091548807.1">
    <property type="nucleotide sequence ID" value="NZ_FONY01000038.1"/>
</dbReference>
<keyword evidence="3" id="KW-1185">Reference proteome</keyword>